<keyword evidence="2" id="KW-1185">Reference proteome</keyword>
<organism evidence="1 2">
    <name type="scientific">Paenibacillus konkukensis</name>
    <dbReference type="NCBI Taxonomy" id="2020716"/>
    <lineage>
        <taxon>Bacteria</taxon>
        <taxon>Bacillati</taxon>
        <taxon>Bacillota</taxon>
        <taxon>Bacilli</taxon>
        <taxon>Bacillales</taxon>
        <taxon>Paenibacillaceae</taxon>
        <taxon>Paenibacillus</taxon>
    </lineage>
</organism>
<dbReference type="Proteomes" id="UP001057134">
    <property type="component" value="Chromosome"/>
</dbReference>
<protein>
    <recommendedName>
        <fullName evidence="3">Group-specific protein</fullName>
    </recommendedName>
</protein>
<proteinExistence type="predicted"/>
<gene>
    <name evidence="1" type="ORF">SK3146_05092</name>
</gene>
<evidence type="ECO:0008006" key="3">
    <source>
        <dbReference type="Google" id="ProtNLM"/>
    </source>
</evidence>
<dbReference type="SUPFAM" id="SSF52309">
    <property type="entry name" value="N-(deoxy)ribosyltransferase-like"/>
    <property type="match status" value="1"/>
</dbReference>
<accession>A0ABY4RUB1</accession>
<name>A0ABY4RUB1_9BACL</name>
<dbReference type="Gene3D" id="3.40.50.450">
    <property type="match status" value="1"/>
</dbReference>
<sequence>MRNLSFIKYILLAVKGMKFYAASSFRNIDAVRTVTKGLKEKGWSLTYDWTQGFKDATIEQFKEIGQQEKQAVMDADCLIIMLPAGKGSHIEMGIALGAGKKVYLYAPNGETVNLETTSTFYHLDEVGVFTGTVDELIEGICRA</sequence>
<dbReference type="EMBL" id="CP027059">
    <property type="protein sequence ID" value="UQZ85803.1"/>
    <property type="molecule type" value="Genomic_DNA"/>
</dbReference>
<evidence type="ECO:0000313" key="2">
    <source>
        <dbReference type="Proteomes" id="UP001057134"/>
    </source>
</evidence>
<reference evidence="1" key="2">
    <citation type="journal article" date="2021" name="J Anim Sci Technol">
        <title>Complete genome sequence of Paenibacillus konkukensis sp. nov. SK3146 as a potential probiotic strain.</title>
        <authorList>
            <person name="Jung H.I."/>
            <person name="Park S."/>
            <person name="Niu K.M."/>
            <person name="Lee S.W."/>
            <person name="Kothari D."/>
            <person name="Yi K.J."/>
            <person name="Kim S.K."/>
        </authorList>
    </citation>
    <scope>NUCLEOTIDE SEQUENCE</scope>
    <source>
        <strain evidence="1">SK3146</strain>
    </source>
</reference>
<evidence type="ECO:0000313" key="1">
    <source>
        <dbReference type="EMBL" id="UQZ85803.1"/>
    </source>
</evidence>
<reference evidence="1" key="1">
    <citation type="submission" date="2018-02" db="EMBL/GenBank/DDBJ databases">
        <authorList>
            <person name="Kim S.-K."/>
            <person name="Jung H.-I."/>
            <person name="Lee S.-W."/>
        </authorList>
    </citation>
    <scope>NUCLEOTIDE SEQUENCE</scope>
    <source>
        <strain evidence="1">SK3146</strain>
    </source>
</reference>